<keyword evidence="6" id="KW-0539">Nucleus</keyword>
<protein>
    <recommendedName>
        <fullName evidence="5 6">Pre-rRNA-processing protein IPI3</fullName>
    </recommendedName>
</protein>
<dbReference type="Pfam" id="PF00400">
    <property type="entry name" value="WD40"/>
    <property type="match status" value="1"/>
</dbReference>
<dbReference type="InterPro" id="IPR036322">
    <property type="entry name" value="WD40_repeat_dom_sf"/>
</dbReference>
<name>A0A0P1KTN3_9SACH</name>
<keyword evidence="8" id="KW-1185">Reference proteome</keyword>
<dbReference type="SUPFAM" id="SSF50978">
    <property type="entry name" value="WD40 repeat-like"/>
    <property type="match status" value="1"/>
</dbReference>
<accession>A0A0P1KTN3</accession>
<dbReference type="GO" id="GO:0006364">
    <property type="term" value="P:rRNA processing"/>
    <property type="evidence" value="ECO:0007669"/>
    <property type="project" value="UniProtKB-UniRule"/>
</dbReference>
<evidence type="ECO:0000256" key="5">
    <source>
        <dbReference type="ARBA" id="ARBA00026229"/>
    </source>
</evidence>
<keyword evidence="6" id="KW-0698">rRNA processing</keyword>
<keyword evidence="3 6" id="KW-0853">WD repeat</keyword>
<dbReference type="GO" id="GO:0005656">
    <property type="term" value="C:nuclear pre-replicative complex"/>
    <property type="evidence" value="ECO:0007669"/>
    <property type="project" value="TreeGrafter"/>
</dbReference>
<reference evidence="8" key="1">
    <citation type="submission" date="2015-10" db="EMBL/GenBank/DDBJ databases">
        <authorList>
            <person name="Devillers H."/>
        </authorList>
    </citation>
    <scope>NUCLEOTIDE SEQUENCE [LARGE SCALE GENOMIC DNA]</scope>
</reference>
<organism evidence="7 8">
    <name type="scientific">Lachancea quebecensis</name>
    <dbReference type="NCBI Taxonomy" id="1654605"/>
    <lineage>
        <taxon>Eukaryota</taxon>
        <taxon>Fungi</taxon>
        <taxon>Dikarya</taxon>
        <taxon>Ascomycota</taxon>
        <taxon>Saccharomycotina</taxon>
        <taxon>Saccharomycetes</taxon>
        <taxon>Saccharomycetales</taxon>
        <taxon>Saccharomycetaceae</taxon>
        <taxon>Lachancea</taxon>
    </lineage>
</organism>
<dbReference type="PANTHER" id="PTHR18763">
    <property type="entry name" value="WD-REPEAT PROTEIN 18"/>
    <property type="match status" value="1"/>
</dbReference>
<evidence type="ECO:0000256" key="4">
    <source>
        <dbReference type="ARBA" id="ARBA00022737"/>
    </source>
</evidence>
<gene>
    <name evidence="7" type="ORF">LAQU0_S05e04302g</name>
</gene>
<evidence type="ECO:0000313" key="8">
    <source>
        <dbReference type="Proteomes" id="UP000236544"/>
    </source>
</evidence>
<comment type="subcellular location">
    <subcellularLocation>
        <location evidence="6">Nucleus</location>
    </subcellularLocation>
</comment>
<evidence type="ECO:0000256" key="3">
    <source>
        <dbReference type="ARBA" id="ARBA00022574"/>
    </source>
</evidence>
<evidence type="ECO:0000256" key="6">
    <source>
        <dbReference type="RuleBase" id="RU369067"/>
    </source>
</evidence>
<dbReference type="EMBL" id="LN890537">
    <property type="protein sequence ID" value="CUS22390.1"/>
    <property type="molecule type" value="Genomic_DNA"/>
</dbReference>
<dbReference type="AlphaFoldDB" id="A0A0P1KTN3"/>
<dbReference type="SMART" id="SM00320">
    <property type="entry name" value="WD40"/>
    <property type="match status" value="3"/>
</dbReference>
<dbReference type="InterPro" id="IPR045227">
    <property type="entry name" value="WDR18/Ipi3/RID3"/>
</dbReference>
<dbReference type="InterPro" id="IPR001680">
    <property type="entry name" value="WD40_rpt"/>
</dbReference>
<dbReference type="Gene3D" id="2.130.10.10">
    <property type="entry name" value="YVTN repeat-like/Quinoprotein amine dehydrogenase"/>
    <property type="match status" value="1"/>
</dbReference>
<evidence type="ECO:0000256" key="2">
    <source>
        <dbReference type="ARBA" id="ARBA00010143"/>
    </source>
</evidence>
<dbReference type="OrthoDB" id="756370at2759"/>
<dbReference type="GO" id="GO:0120330">
    <property type="term" value="C:rixosome complex"/>
    <property type="evidence" value="ECO:0007669"/>
    <property type="project" value="UniProtKB-UniRule"/>
</dbReference>
<sequence>MDEQLIFSTNTTCTVGSLHSPNQTNLKQCSNEFRNGSCLVGNKHLLVAQARKALINVYRIEGSGKRESVEQRLPLPEAVNCLEVVENNAEKNRNSQLPYLLLASTSSGKLYVWEMGSGNLLTVKAMAHYQAITRIRSIIQGKYVITSGADARLMIWQTVDLVSQQDPKPLFTLHDHTLAITDFAVSNAHSTQLSGKLFTVSHDMTMRCYDLNMDVFDKPQLLTTFTFPFPLECITLDPADRACYVGGAQGVYALPFYYPIGDRKVANLLSSDSNSILSCVEQQPGDKNADLFTMGKVALAKITNAQTSQLACSLEGSLLVVGDSLGKCTVMDVYSKQPVKEIQAIVANETAGEVTSIILNPVTVDSSDSLISDSKAQPVFKIPNLQKNVFTREGLHDILFQIEDLQDSKVAPLDDFEAYLDQVAFEESAFAQLGSVVSTVKVMSENGGANRNTEDVGTTQRPADDGELATMKATVGQLTGAYKELREMYDKLFQEHESLRSTLGEN</sequence>
<keyword evidence="4" id="KW-0677">Repeat</keyword>
<comment type="similarity">
    <text evidence="2 6">Belongs to the WD repeat IPI3/WDR18 family.</text>
</comment>
<evidence type="ECO:0000313" key="7">
    <source>
        <dbReference type="EMBL" id="CUS22390.1"/>
    </source>
</evidence>
<proteinExistence type="inferred from homology"/>
<comment type="function">
    <text evidence="1 6">Component of the RIX1 complex required for processing of ITS2 sequences from 35S pre-rRNA.</text>
</comment>
<dbReference type="PANTHER" id="PTHR18763:SF0">
    <property type="entry name" value="WD REPEAT-CONTAINING PROTEIN 18"/>
    <property type="match status" value="1"/>
</dbReference>
<dbReference type="Proteomes" id="UP000236544">
    <property type="component" value="Unassembled WGS sequence"/>
</dbReference>
<comment type="subunit">
    <text evidence="6">Component of the RIX1 complex, composed of IPI1, RIX1/IPI2 and IPI3 in a 1:2:2 stoichiometry. The complex interacts (via RIX1) with MDN1 (via its hexameric AAA ATPase ring) and the pre-60S ribosome particles.</text>
</comment>
<dbReference type="GO" id="GO:0006261">
    <property type="term" value="P:DNA-templated DNA replication"/>
    <property type="evidence" value="ECO:0007669"/>
    <property type="project" value="TreeGrafter"/>
</dbReference>
<evidence type="ECO:0000256" key="1">
    <source>
        <dbReference type="ARBA" id="ARBA00002355"/>
    </source>
</evidence>
<dbReference type="InterPro" id="IPR015943">
    <property type="entry name" value="WD40/YVTN_repeat-like_dom_sf"/>
</dbReference>